<dbReference type="AlphaFoldDB" id="A0A9X3F3U8"/>
<organism evidence="1 2">
    <name type="scientific">Draconibacterium aestuarii</name>
    <dbReference type="NCBI Taxonomy" id="2998507"/>
    <lineage>
        <taxon>Bacteria</taxon>
        <taxon>Pseudomonadati</taxon>
        <taxon>Bacteroidota</taxon>
        <taxon>Bacteroidia</taxon>
        <taxon>Marinilabiliales</taxon>
        <taxon>Prolixibacteraceae</taxon>
        <taxon>Draconibacterium</taxon>
    </lineage>
</organism>
<proteinExistence type="predicted"/>
<dbReference type="Proteomes" id="UP001145087">
    <property type="component" value="Unassembled WGS sequence"/>
</dbReference>
<protein>
    <submittedName>
        <fullName evidence="1">Uncharacterized protein</fullName>
    </submittedName>
</protein>
<accession>A0A9X3F3U8</accession>
<name>A0A9X3F3U8_9BACT</name>
<comment type="caution">
    <text evidence="1">The sequence shown here is derived from an EMBL/GenBank/DDBJ whole genome shotgun (WGS) entry which is preliminary data.</text>
</comment>
<gene>
    <name evidence="1" type="ORF">OU798_06830</name>
</gene>
<dbReference type="EMBL" id="JAPOHD010000012">
    <property type="protein sequence ID" value="MCY1720049.1"/>
    <property type="molecule type" value="Genomic_DNA"/>
</dbReference>
<keyword evidence="2" id="KW-1185">Reference proteome</keyword>
<sequence length="115" mass="12860">MNISGNWTYSEDFEYGNSAGEVKITQTGNNVSAVFTFTEKVENDYEIDVIEKVQGTITDGNILLESTAVKATQDNKEIEYIPNTFEIHRISGTKIIGSSYDHDNVCGVFVLERIK</sequence>
<evidence type="ECO:0000313" key="2">
    <source>
        <dbReference type="Proteomes" id="UP001145087"/>
    </source>
</evidence>
<dbReference type="RefSeq" id="WP_343332380.1">
    <property type="nucleotide sequence ID" value="NZ_JAPOHD010000012.1"/>
</dbReference>
<evidence type="ECO:0000313" key="1">
    <source>
        <dbReference type="EMBL" id="MCY1720049.1"/>
    </source>
</evidence>
<reference evidence="1" key="1">
    <citation type="submission" date="2022-11" db="EMBL/GenBank/DDBJ databases">
        <title>Marilongibacter aestuarii gen. nov., sp. nov., isolated from tidal flat sediment.</title>
        <authorList>
            <person name="Jiayan W."/>
        </authorList>
    </citation>
    <scope>NUCLEOTIDE SEQUENCE</scope>
    <source>
        <strain evidence="1">Z1-6</strain>
    </source>
</reference>